<dbReference type="InterPro" id="IPR000843">
    <property type="entry name" value="HTH_LacI"/>
</dbReference>
<dbReference type="InterPro" id="IPR028082">
    <property type="entry name" value="Peripla_BP_I"/>
</dbReference>
<dbReference type="Proteomes" id="UP000050417">
    <property type="component" value="Unassembled WGS sequence"/>
</dbReference>
<reference evidence="6 7" key="1">
    <citation type="submission" date="2015-07" db="EMBL/GenBank/DDBJ databases">
        <title>Genome sequence of Ornatilinea apprima DSM 23815.</title>
        <authorList>
            <person name="Hemp J."/>
            <person name="Ward L.M."/>
            <person name="Pace L.A."/>
            <person name="Fischer W.W."/>
        </authorList>
    </citation>
    <scope>NUCLEOTIDE SEQUENCE [LARGE SCALE GENOMIC DNA]</scope>
    <source>
        <strain evidence="6 7">P3M-1</strain>
    </source>
</reference>
<organism evidence="6 7">
    <name type="scientific">Ornatilinea apprima</name>
    <dbReference type="NCBI Taxonomy" id="1134406"/>
    <lineage>
        <taxon>Bacteria</taxon>
        <taxon>Bacillati</taxon>
        <taxon>Chloroflexota</taxon>
        <taxon>Anaerolineae</taxon>
        <taxon>Anaerolineales</taxon>
        <taxon>Anaerolineaceae</taxon>
        <taxon>Ornatilinea</taxon>
    </lineage>
</organism>
<dbReference type="SUPFAM" id="SSF53822">
    <property type="entry name" value="Periplasmic binding protein-like I"/>
    <property type="match status" value="1"/>
</dbReference>
<dbReference type="PROSITE" id="PS00356">
    <property type="entry name" value="HTH_LACI_1"/>
    <property type="match status" value="1"/>
</dbReference>
<dbReference type="RefSeq" id="WP_075064175.1">
    <property type="nucleotide sequence ID" value="NZ_LGCL01000040.1"/>
</dbReference>
<evidence type="ECO:0000256" key="1">
    <source>
        <dbReference type="ARBA" id="ARBA00022491"/>
    </source>
</evidence>
<comment type="caution">
    <text evidence="6">The sequence shown here is derived from an EMBL/GenBank/DDBJ whole genome shotgun (WGS) entry which is preliminary data.</text>
</comment>
<proteinExistence type="predicted"/>
<dbReference type="PROSITE" id="PS50932">
    <property type="entry name" value="HTH_LACI_2"/>
    <property type="match status" value="1"/>
</dbReference>
<keyword evidence="3" id="KW-0238">DNA-binding</keyword>
<dbReference type="CDD" id="cd01392">
    <property type="entry name" value="HTH_LacI"/>
    <property type="match status" value="1"/>
</dbReference>
<dbReference type="Gene3D" id="1.10.260.40">
    <property type="entry name" value="lambda repressor-like DNA-binding domains"/>
    <property type="match status" value="1"/>
</dbReference>
<evidence type="ECO:0000256" key="4">
    <source>
        <dbReference type="ARBA" id="ARBA00023163"/>
    </source>
</evidence>
<dbReference type="SMART" id="SM00354">
    <property type="entry name" value="HTH_LACI"/>
    <property type="match status" value="1"/>
</dbReference>
<dbReference type="OrthoDB" id="156657at2"/>
<evidence type="ECO:0000313" key="6">
    <source>
        <dbReference type="EMBL" id="KPL71985.1"/>
    </source>
</evidence>
<dbReference type="Gene3D" id="3.40.50.2300">
    <property type="match status" value="2"/>
</dbReference>
<dbReference type="SUPFAM" id="SSF47413">
    <property type="entry name" value="lambda repressor-like DNA-binding domains"/>
    <property type="match status" value="1"/>
</dbReference>
<gene>
    <name evidence="6" type="ORF">ADN00_15890</name>
</gene>
<dbReference type="InterPro" id="IPR046335">
    <property type="entry name" value="LacI/GalR-like_sensor"/>
</dbReference>
<dbReference type="EMBL" id="LGCL01000040">
    <property type="protein sequence ID" value="KPL71985.1"/>
    <property type="molecule type" value="Genomic_DNA"/>
</dbReference>
<dbReference type="Pfam" id="PF13377">
    <property type="entry name" value="Peripla_BP_3"/>
    <property type="match status" value="1"/>
</dbReference>
<dbReference type="PRINTS" id="PR00036">
    <property type="entry name" value="HTHLACI"/>
</dbReference>
<feature type="domain" description="HTH lacI-type" evidence="5">
    <location>
        <begin position="2"/>
        <end position="56"/>
    </location>
</feature>
<accession>A0A0P6WZ50</accession>
<dbReference type="GO" id="GO:0000976">
    <property type="term" value="F:transcription cis-regulatory region binding"/>
    <property type="evidence" value="ECO:0007669"/>
    <property type="project" value="TreeGrafter"/>
</dbReference>
<dbReference type="PANTHER" id="PTHR30146:SF148">
    <property type="entry name" value="HTH-TYPE TRANSCRIPTIONAL REPRESSOR PURR-RELATED"/>
    <property type="match status" value="1"/>
</dbReference>
<name>A0A0P6WZ50_9CHLR</name>
<keyword evidence="4" id="KW-0804">Transcription</keyword>
<evidence type="ECO:0000256" key="3">
    <source>
        <dbReference type="ARBA" id="ARBA00023125"/>
    </source>
</evidence>
<protein>
    <submittedName>
        <fullName evidence="6">LacI family transcriptional regulator</fullName>
    </submittedName>
</protein>
<dbReference type="Pfam" id="PF00356">
    <property type="entry name" value="LacI"/>
    <property type="match status" value="1"/>
</dbReference>
<keyword evidence="1" id="KW-0678">Repressor</keyword>
<dbReference type="PATRIC" id="fig|1134406.4.peg.3611"/>
<dbReference type="PANTHER" id="PTHR30146">
    <property type="entry name" value="LACI-RELATED TRANSCRIPTIONAL REPRESSOR"/>
    <property type="match status" value="1"/>
</dbReference>
<dbReference type="GO" id="GO:0003700">
    <property type="term" value="F:DNA-binding transcription factor activity"/>
    <property type="evidence" value="ECO:0007669"/>
    <property type="project" value="TreeGrafter"/>
</dbReference>
<evidence type="ECO:0000256" key="2">
    <source>
        <dbReference type="ARBA" id="ARBA00023015"/>
    </source>
</evidence>
<evidence type="ECO:0000313" key="7">
    <source>
        <dbReference type="Proteomes" id="UP000050417"/>
    </source>
</evidence>
<dbReference type="STRING" id="1134406.ADN00_15890"/>
<dbReference type="InterPro" id="IPR010982">
    <property type="entry name" value="Lambda_DNA-bd_dom_sf"/>
</dbReference>
<keyword evidence="2" id="KW-0805">Transcription regulation</keyword>
<keyword evidence="7" id="KW-1185">Reference proteome</keyword>
<dbReference type="AlphaFoldDB" id="A0A0P6WZ50"/>
<sequence length="334" mass="36593">MPTIREVAQKAGVSYTTVSHVINNTRRVSTPVRERVLAAMQELGYRPNALARSLRSGETKTIGLILPDSANPFFAEVGRAIENAAFRSQYSVILCNTEGDQAKERVYTEVLQNKQVDGLIFVAAGDQPDALQEIATRGLPVVVIDRDCSQLELDTVITDNLSGGRQAGSHLAQIPNLRAACITGPSNLTPSAQRLVGFQQALHEAGIELREEWVLRGDFHPHSGYQAALHWLKAAQRPNAIFCCNDMMAIGVLRAAAELGVMVPQELEVIGFDDIELASYTHPPLTTVAQPKAQIGETAVRLLLERIADGWLPARREILPTTLIIRKTTHEEKP</sequence>
<evidence type="ECO:0000259" key="5">
    <source>
        <dbReference type="PROSITE" id="PS50932"/>
    </source>
</evidence>